<keyword evidence="2" id="KW-1185">Reference proteome</keyword>
<dbReference type="AlphaFoldDB" id="A0A2G2WXY7"/>
<reference evidence="2" key="2">
    <citation type="journal article" date="2017" name="J. Anim. Genet.">
        <title>Multiple reference genome sequences of hot pepper reveal the massive evolution of plant disease resistance genes by retroduplication.</title>
        <authorList>
            <person name="Kim S."/>
            <person name="Park J."/>
            <person name="Yeom S.-I."/>
            <person name="Kim Y.-M."/>
            <person name="Seo E."/>
            <person name="Kim K.-T."/>
            <person name="Kim M.-S."/>
            <person name="Lee J.M."/>
            <person name="Cheong K."/>
            <person name="Shin H.-S."/>
            <person name="Kim S.-B."/>
            <person name="Han K."/>
            <person name="Lee J."/>
            <person name="Park M."/>
            <person name="Lee H.-A."/>
            <person name="Lee H.-Y."/>
            <person name="Lee Y."/>
            <person name="Oh S."/>
            <person name="Lee J.H."/>
            <person name="Choi E."/>
            <person name="Choi E."/>
            <person name="Lee S.E."/>
            <person name="Jeon J."/>
            <person name="Kim H."/>
            <person name="Choi G."/>
            <person name="Song H."/>
            <person name="Lee J."/>
            <person name="Lee S.-C."/>
            <person name="Kwon J.-K."/>
            <person name="Lee H.-Y."/>
            <person name="Koo N."/>
            <person name="Hong Y."/>
            <person name="Kim R.W."/>
            <person name="Kang W.-H."/>
            <person name="Huh J.H."/>
            <person name="Kang B.-C."/>
            <person name="Yang T.-J."/>
            <person name="Lee Y.-H."/>
            <person name="Bennetzen J.L."/>
            <person name="Choi D."/>
        </authorList>
    </citation>
    <scope>NUCLEOTIDE SEQUENCE [LARGE SCALE GENOMIC DNA]</scope>
    <source>
        <strain evidence="2">cv. PBC81</strain>
    </source>
</reference>
<accession>A0A2G2WXY7</accession>
<proteinExistence type="predicted"/>
<sequence length="248" mass="28635">MFFFEKLNSIVVDGPDLCFISDRHKNIANGIAKAYNHAHHGFDVMTRNITKSVNAMLIDEREYPVASIFNSIAKSFSEIFKERHTYVLKCKDNKFVPTAEKIVRDNMSEGESFYVENISGDEKQYTVFGSRCTAKVNYWKGHVLAKSLKHSGSGRVYDYSLPLYKVEEYLLAYSKSINVVPLESEWRLPQELLDMNIIPPLVVTKLGRKKRKCVKGMGDNFKSKRRNKCSLCKRPRHNRTTYNTTNRS</sequence>
<dbReference type="EMBL" id="MLFT02000004">
    <property type="protein sequence ID" value="PHT50098.1"/>
    <property type="molecule type" value="Genomic_DNA"/>
</dbReference>
<evidence type="ECO:0000313" key="1">
    <source>
        <dbReference type="EMBL" id="PHT50098.1"/>
    </source>
</evidence>
<evidence type="ECO:0000313" key="2">
    <source>
        <dbReference type="Proteomes" id="UP000224567"/>
    </source>
</evidence>
<reference evidence="1 2" key="1">
    <citation type="journal article" date="2017" name="Genome Biol.">
        <title>New reference genome sequences of hot pepper reveal the massive evolution of plant disease-resistance genes by retroduplication.</title>
        <authorList>
            <person name="Kim S."/>
            <person name="Park J."/>
            <person name="Yeom S.I."/>
            <person name="Kim Y.M."/>
            <person name="Seo E."/>
            <person name="Kim K.T."/>
            <person name="Kim M.S."/>
            <person name="Lee J.M."/>
            <person name="Cheong K."/>
            <person name="Shin H.S."/>
            <person name="Kim S.B."/>
            <person name="Han K."/>
            <person name="Lee J."/>
            <person name="Park M."/>
            <person name="Lee H.A."/>
            <person name="Lee H.Y."/>
            <person name="Lee Y."/>
            <person name="Oh S."/>
            <person name="Lee J.H."/>
            <person name="Choi E."/>
            <person name="Choi E."/>
            <person name="Lee S.E."/>
            <person name="Jeon J."/>
            <person name="Kim H."/>
            <person name="Choi G."/>
            <person name="Song H."/>
            <person name="Lee J."/>
            <person name="Lee S.C."/>
            <person name="Kwon J.K."/>
            <person name="Lee H.Y."/>
            <person name="Koo N."/>
            <person name="Hong Y."/>
            <person name="Kim R.W."/>
            <person name="Kang W.H."/>
            <person name="Huh J.H."/>
            <person name="Kang B.C."/>
            <person name="Yang T.J."/>
            <person name="Lee Y.H."/>
            <person name="Bennetzen J.L."/>
            <person name="Choi D."/>
        </authorList>
    </citation>
    <scope>NUCLEOTIDE SEQUENCE [LARGE SCALE GENOMIC DNA]</scope>
    <source>
        <strain evidence="2">cv. PBC81</strain>
    </source>
</reference>
<gene>
    <name evidence="1" type="ORF">CQW23_09845</name>
</gene>
<dbReference type="Proteomes" id="UP000224567">
    <property type="component" value="Unassembled WGS sequence"/>
</dbReference>
<name>A0A2G2WXY7_CAPBA</name>
<comment type="caution">
    <text evidence="1">The sequence shown here is derived from an EMBL/GenBank/DDBJ whole genome shotgun (WGS) entry which is preliminary data.</text>
</comment>
<dbReference type="OrthoDB" id="1939383at2759"/>
<organism evidence="1 2">
    <name type="scientific">Capsicum baccatum</name>
    <name type="common">Peruvian pepper</name>
    <dbReference type="NCBI Taxonomy" id="33114"/>
    <lineage>
        <taxon>Eukaryota</taxon>
        <taxon>Viridiplantae</taxon>
        <taxon>Streptophyta</taxon>
        <taxon>Embryophyta</taxon>
        <taxon>Tracheophyta</taxon>
        <taxon>Spermatophyta</taxon>
        <taxon>Magnoliopsida</taxon>
        <taxon>eudicotyledons</taxon>
        <taxon>Gunneridae</taxon>
        <taxon>Pentapetalae</taxon>
        <taxon>asterids</taxon>
        <taxon>lamiids</taxon>
        <taxon>Solanales</taxon>
        <taxon>Solanaceae</taxon>
        <taxon>Solanoideae</taxon>
        <taxon>Capsiceae</taxon>
        <taxon>Capsicum</taxon>
    </lineage>
</organism>
<protein>
    <submittedName>
        <fullName evidence="1">Uncharacterized protein</fullName>
    </submittedName>
</protein>